<proteinExistence type="predicted"/>
<keyword evidence="10" id="KW-0808">Transferase</keyword>
<sequence>MMGPPVRAISDLPDVCQLRILSLLEKSEQPLKSATSLNNGGKGPAGEVDSGPEASFVQEAGTSKSVFQWSHEDSPLMDAVDTLARSGYALVQGAVTKELVTAARSCADCALEGEMTAAKMGGGAETQWIDQHFRGDRRMWLKPAQVLQPGWESFQALTQMLLRLKQPLQEAGYDVSGPVSFQLACYPGGGAGYVRHRDRSPSSPHRTVTVLYYLNPEWTPNDGGQLRLFLKDGASIDLPPMGGNVVLFESGMEHEVLPAHAKRFAVTAWFSEGAKQDASESGGGCSGQEAQAEGCSNTGRTEPTVPSKRGDCLNGLGKGSREAGDNPALETTSQKTSTHAVNTIHPSAPHPPLTGPSHSLSPAQRIFVSLVCYRDSECRWTVKDLFRKADLPGRVWVGIVWQIDERDDCEFAHLRGLDEDARKRVREVRVDWREATGPCWARHRAQQLWDGEEFFLQIDSHMRFAPQWDTKLLAALAAAETRSPKAVLSSYPPPYEGLGAAASIPEDSRPTFLCAKEFGPDGLLRMTGRRAESRGGEPVRSAFWAAGFSFSRSAVIQEVPYSPHLPELFFGEEMIMAVRLFTHGWDVYAPPEALVFHQWSREHRPFFRESRKPDLKARAASERQVKSFLCTERKEGGEVCSLCGAPPADSYSREYGLGDVRCVRSFAEACSVNFCRKRIGRETEEQVFSTERTIR</sequence>
<dbReference type="InterPro" id="IPR021067">
    <property type="entry name" value="Glycosyltransferase"/>
</dbReference>
<dbReference type="SUPFAM" id="SSF53448">
    <property type="entry name" value="Nucleotide-diphospho-sugar transferases"/>
    <property type="match status" value="1"/>
</dbReference>
<evidence type="ECO:0000259" key="9">
    <source>
        <dbReference type="PROSITE" id="PS51471"/>
    </source>
</evidence>
<evidence type="ECO:0000256" key="6">
    <source>
        <dbReference type="ARBA" id="ARBA00023004"/>
    </source>
</evidence>
<dbReference type="InterPro" id="IPR006620">
    <property type="entry name" value="Pro_4_hyd_alph"/>
</dbReference>
<keyword evidence="11" id="KW-1185">Reference proteome</keyword>
<dbReference type="SMART" id="SM00702">
    <property type="entry name" value="P4Hc"/>
    <property type="match status" value="1"/>
</dbReference>
<dbReference type="GO" id="GO:0031418">
    <property type="term" value="F:L-ascorbic acid binding"/>
    <property type="evidence" value="ECO:0007669"/>
    <property type="project" value="InterPro"/>
</dbReference>
<dbReference type="InterPro" id="IPR044862">
    <property type="entry name" value="Pro_4_hyd_alph_FE2OG_OXY"/>
</dbReference>
<evidence type="ECO:0000256" key="1">
    <source>
        <dbReference type="ARBA" id="ARBA00001961"/>
    </source>
</evidence>
<evidence type="ECO:0000256" key="7">
    <source>
        <dbReference type="ARBA" id="ARBA00047930"/>
    </source>
</evidence>
<dbReference type="GO" id="GO:0005737">
    <property type="term" value="C:cytoplasm"/>
    <property type="evidence" value="ECO:0000318"/>
    <property type="project" value="GO_Central"/>
</dbReference>
<evidence type="ECO:0000313" key="11">
    <source>
        <dbReference type="Proteomes" id="UP000054558"/>
    </source>
</evidence>
<protein>
    <recommendedName>
        <fullName evidence="2">procollagen-lysine 5-dioxygenase</fullName>
        <ecNumber evidence="2">1.14.11.4</ecNumber>
    </recommendedName>
</protein>
<keyword evidence="6" id="KW-0408">Iron</keyword>
<organism evidence="10 11">
    <name type="scientific">Klebsormidium nitens</name>
    <name type="common">Green alga</name>
    <name type="synonym">Ulothrix nitens</name>
    <dbReference type="NCBI Taxonomy" id="105231"/>
    <lineage>
        <taxon>Eukaryota</taxon>
        <taxon>Viridiplantae</taxon>
        <taxon>Streptophyta</taxon>
        <taxon>Klebsormidiophyceae</taxon>
        <taxon>Klebsormidiales</taxon>
        <taxon>Klebsormidiaceae</taxon>
        <taxon>Klebsormidium</taxon>
    </lineage>
</organism>
<keyword evidence="5" id="KW-0560">Oxidoreductase</keyword>
<dbReference type="Proteomes" id="UP000054558">
    <property type="component" value="Unassembled WGS sequence"/>
</dbReference>
<dbReference type="PROSITE" id="PS51471">
    <property type="entry name" value="FE2OG_OXY"/>
    <property type="match status" value="1"/>
</dbReference>
<feature type="region of interest" description="Disordered" evidence="8">
    <location>
        <begin position="31"/>
        <end position="52"/>
    </location>
</feature>
<dbReference type="GO" id="GO:0033830">
    <property type="term" value="F:Skp1-protein-hydroxyproline N-acetylglucosaminyltransferase activity"/>
    <property type="evidence" value="ECO:0000318"/>
    <property type="project" value="GO_Central"/>
</dbReference>
<dbReference type="OMA" id="GPCYARY"/>
<keyword evidence="4" id="KW-0223">Dioxygenase</keyword>
<feature type="region of interest" description="Disordered" evidence="8">
    <location>
        <begin position="276"/>
        <end position="310"/>
    </location>
</feature>
<dbReference type="InterPro" id="IPR029044">
    <property type="entry name" value="Nucleotide-diphossugar_trans"/>
</dbReference>
<evidence type="ECO:0000256" key="4">
    <source>
        <dbReference type="ARBA" id="ARBA00022964"/>
    </source>
</evidence>
<dbReference type="Gene3D" id="3.90.550.10">
    <property type="entry name" value="Spore Coat Polysaccharide Biosynthesis Protein SpsA, Chain A"/>
    <property type="match status" value="1"/>
</dbReference>
<keyword evidence="10" id="KW-0328">Glycosyltransferase</keyword>
<dbReference type="GO" id="GO:0010265">
    <property type="term" value="P:SCF complex assembly"/>
    <property type="evidence" value="ECO:0000318"/>
    <property type="project" value="GO_Central"/>
</dbReference>
<dbReference type="PANTHER" id="PTHR34496">
    <property type="entry name" value="GLCNAC TRANSFERASE-RELATED"/>
    <property type="match status" value="1"/>
</dbReference>
<reference evidence="10 11" key="1">
    <citation type="journal article" date="2014" name="Nat. Commun.">
        <title>Klebsormidium flaccidum genome reveals primary factors for plant terrestrial adaptation.</title>
        <authorList>
            <person name="Hori K."/>
            <person name="Maruyama F."/>
            <person name="Fujisawa T."/>
            <person name="Togashi T."/>
            <person name="Yamamoto N."/>
            <person name="Seo M."/>
            <person name="Sato S."/>
            <person name="Yamada T."/>
            <person name="Mori H."/>
            <person name="Tajima N."/>
            <person name="Moriyama T."/>
            <person name="Ikeuchi M."/>
            <person name="Watanabe M."/>
            <person name="Wada H."/>
            <person name="Kobayashi K."/>
            <person name="Saito M."/>
            <person name="Masuda T."/>
            <person name="Sasaki-Sekimoto Y."/>
            <person name="Mashiguchi K."/>
            <person name="Awai K."/>
            <person name="Shimojima M."/>
            <person name="Masuda S."/>
            <person name="Iwai M."/>
            <person name="Nobusawa T."/>
            <person name="Narise T."/>
            <person name="Kondo S."/>
            <person name="Saito H."/>
            <person name="Sato R."/>
            <person name="Murakawa M."/>
            <person name="Ihara Y."/>
            <person name="Oshima-Yamada Y."/>
            <person name="Ohtaka K."/>
            <person name="Satoh M."/>
            <person name="Sonobe K."/>
            <person name="Ishii M."/>
            <person name="Ohtani R."/>
            <person name="Kanamori-Sato M."/>
            <person name="Honoki R."/>
            <person name="Miyazaki D."/>
            <person name="Mochizuki H."/>
            <person name="Umetsu J."/>
            <person name="Higashi K."/>
            <person name="Shibata D."/>
            <person name="Kamiya Y."/>
            <person name="Sato N."/>
            <person name="Nakamura Y."/>
            <person name="Tabata S."/>
            <person name="Ida S."/>
            <person name="Kurokawa K."/>
            <person name="Ohta H."/>
        </authorList>
    </citation>
    <scope>NUCLEOTIDE SEQUENCE [LARGE SCALE GENOMIC DNA]</scope>
    <source>
        <strain evidence="10 11">NIES-2285</strain>
    </source>
</reference>
<evidence type="ECO:0000313" key="10">
    <source>
        <dbReference type="EMBL" id="GAQ88896.1"/>
    </source>
</evidence>
<dbReference type="Gene3D" id="2.60.120.620">
    <property type="entry name" value="q2cbj1_9rhob like domain"/>
    <property type="match status" value="1"/>
</dbReference>
<comment type="cofactor">
    <cofactor evidence="1">
        <name>L-ascorbate</name>
        <dbReference type="ChEBI" id="CHEBI:38290"/>
    </cofactor>
</comment>
<evidence type="ECO:0000256" key="8">
    <source>
        <dbReference type="SAM" id="MobiDB-lite"/>
    </source>
</evidence>
<dbReference type="EC" id="1.14.11.4" evidence="2"/>
<dbReference type="PANTHER" id="PTHR34496:SF9">
    <property type="entry name" value="[SKP1-PROTEIN]-HYDROXYPROLINE N-ACETYLGLUCOSAMINYLTRANSFERASE"/>
    <property type="match status" value="1"/>
</dbReference>
<comment type="catalytic activity">
    <reaction evidence="7">
        <text>L-lysyl-[collagen] + 2-oxoglutarate + O2 = (5R)-5-hydroxy-L-lysyl-[collagen] + succinate + CO2</text>
        <dbReference type="Rhea" id="RHEA:16569"/>
        <dbReference type="Rhea" id="RHEA-COMP:12751"/>
        <dbReference type="Rhea" id="RHEA-COMP:12752"/>
        <dbReference type="ChEBI" id="CHEBI:15379"/>
        <dbReference type="ChEBI" id="CHEBI:16526"/>
        <dbReference type="ChEBI" id="CHEBI:16810"/>
        <dbReference type="ChEBI" id="CHEBI:29969"/>
        <dbReference type="ChEBI" id="CHEBI:30031"/>
        <dbReference type="ChEBI" id="CHEBI:133442"/>
        <dbReference type="EC" id="1.14.11.4"/>
    </reaction>
</comment>
<dbReference type="InterPro" id="IPR005123">
    <property type="entry name" value="Oxoglu/Fe-dep_dioxygenase_dom"/>
</dbReference>
<dbReference type="EMBL" id="DF237416">
    <property type="protein sequence ID" value="GAQ88896.1"/>
    <property type="molecule type" value="Genomic_DNA"/>
</dbReference>
<dbReference type="AlphaFoldDB" id="A0A0U9HKK6"/>
<keyword evidence="3" id="KW-0479">Metal-binding</keyword>
<gene>
    <name evidence="10" type="ORF">KFL_004670120</name>
</gene>
<dbReference type="Pfam" id="PF11397">
    <property type="entry name" value="GlcNAc"/>
    <property type="match status" value="2"/>
</dbReference>
<name>A0A0U9HKK6_KLENI</name>
<accession>A0A0U9HKK6</accession>
<evidence type="ECO:0000256" key="5">
    <source>
        <dbReference type="ARBA" id="ARBA00023002"/>
    </source>
</evidence>
<dbReference type="STRING" id="105231.A0A0U9HKK6"/>
<dbReference type="GO" id="GO:0008475">
    <property type="term" value="F:procollagen-lysine 5-dioxygenase activity"/>
    <property type="evidence" value="ECO:0007669"/>
    <property type="project" value="UniProtKB-EC"/>
</dbReference>
<evidence type="ECO:0000256" key="2">
    <source>
        <dbReference type="ARBA" id="ARBA00012264"/>
    </source>
</evidence>
<evidence type="ECO:0000256" key="3">
    <source>
        <dbReference type="ARBA" id="ARBA00022723"/>
    </source>
</evidence>
<dbReference type="GO" id="GO:0005506">
    <property type="term" value="F:iron ion binding"/>
    <property type="evidence" value="ECO:0007669"/>
    <property type="project" value="InterPro"/>
</dbReference>
<dbReference type="OrthoDB" id="76265at2759"/>
<dbReference type="Pfam" id="PF13640">
    <property type="entry name" value="2OG-FeII_Oxy_3"/>
    <property type="match status" value="1"/>
</dbReference>
<feature type="domain" description="Fe2OG dioxygenase" evidence="9">
    <location>
        <begin position="177"/>
        <end position="272"/>
    </location>
</feature>